<dbReference type="Pfam" id="PF00561">
    <property type="entry name" value="Abhydrolase_1"/>
    <property type="match status" value="1"/>
</dbReference>
<protein>
    <submittedName>
        <fullName evidence="4">Alpha/beta hydrolase</fullName>
    </submittedName>
</protein>
<dbReference type="PANTHER" id="PTHR43798">
    <property type="entry name" value="MONOACYLGLYCEROL LIPASE"/>
    <property type="match status" value="1"/>
</dbReference>
<organism evidence="4 5">
    <name type="scientific">Croceimicrobium hydrocarbonivorans</name>
    <dbReference type="NCBI Taxonomy" id="2761580"/>
    <lineage>
        <taxon>Bacteria</taxon>
        <taxon>Pseudomonadati</taxon>
        <taxon>Bacteroidota</taxon>
        <taxon>Flavobacteriia</taxon>
        <taxon>Flavobacteriales</taxon>
        <taxon>Owenweeksiaceae</taxon>
        <taxon>Croceimicrobium</taxon>
    </lineage>
</organism>
<dbReference type="InterPro" id="IPR000073">
    <property type="entry name" value="AB_hydrolase_1"/>
</dbReference>
<dbReference type="KEGG" id="chyd:H4K34_00140"/>
<dbReference type="GO" id="GO:0016020">
    <property type="term" value="C:membrane"/>
    <property type="evidence" value="ECO:0007669"/>
    <property type="project" value="TreeGrafter"/>
</dbReference>
<dbReference type="GO" id="GO:0008233">
    <property type="term" value="F:peptidase activity"/>
    <property type="evidence" value="ECO:0007669"/>
    <property type="project" value="InterPro"/>
</dbReference>
<dbReference type="InterPro" id="IPR050266">
    <property type="entry name" value="AB_hydrolase_sf"/>
</dbReference>
<gene>
    <name evidence="4" type="ORF">H4K34_00140</name>
</gene>
<dbReference type="InterPro" id="IPR002410">
    <property type="entry name" value="Peptidase_S33"/>
</dbReference>
<dbReference type="PRINTS" id="PR00793">
    <property type="entry name" value="PROAMNOPTASE"/>
</dbReference>
<keyword evidence="5" id="KW-1185">Reference proteome</keyword>
<dbReference type="GO" id="GO:0006508">
    <property type="term" value="P:proteolysis"/>
    <property type="evidence" value="ECO:0007669"/>
    <property type="project" value="InterPro"/>
</dbReference>
<dbReference type="Proteomes" id="UP000516305">
    <property type="component" value="Chromosome"/>
</dbReference>
<evidence type="ECO:0000256" key="1">
    <source>
        <dbReference type="ARBA" id="ARBA00010088"/>
    </source>
</evidence>
<dbReference type="EMBL" id="CP060139">
    <property type="protein sequence ID" value="QNR24281.1"/>
    <property type="molecule type" value="Genomic_DNA"/>
</dbReference>
<dbReference type="RefSeq" id="WP_210758808.1">
    <property type="nucleotide sequence ID" value="NZ_CP060139.1"/>
</dbReference>
<dbReference type="PROSITE" id="PS51257">
    <property type="entry name" value="PROKAR_LIPOPROTEIN"/>
    <property type="match status" value="1"/>
</dbReference>
<feature type="domain" description="AB hydrolase-1" evidence="3">
    <location>
        <begin position="53"/>
        <end position="327"/>
    </location>
</feature>
<dbReference type="InterPro" id="IPR029058">
    <property type="entry name" value="AB_hydrolase_fold"/>
</dbReference>
<evidence type="ECO:0000256" key="2">
    <source>
        <dbReference type="ARBA" id="ARBA00022801"/>
    </source>
</evidence>
<keyword evidence="2 4" id="KW-0378">Hydrolase</keyword>
<comment type="similarity">
    <text evidence="1">Belongs to the peptidase S33 family.</text>
</comment>
<evidence type="ECO:0000313" key="5">
    <source>
        <dbReference type="Proteomes" id="UP000516305"/>
    </source>
</evidence>
<name>A0A7H0VEY3_9FLAO</name>
<accession>A0A7H0VEY3</accession>
<dbReference type="AlphaFoldDB" id="A0A7H0VEY3"/>
<dbReference type="SUPFAM" id="SSF53474">
    <property type="entry name" value="alpha/beta-Hydrolases"/>
    <property type="match status" value="1"/>
</dbReference>
<evidence type="ECO:0000313" key="4">
    <source>
        <dbReference type="EMBL" id="QNR24281.1"/>
    </source>
</evidence>
<evidence type="ECO:0000259" key="3">
    <source>
        <dbReference type="Pfam" id="PF00561"/>
    </source>
</evidence>
<sequence>MRTAIKYFALFALLLIISCKKSGYYEGEHFFISNAGAEMPVFVKGNIESGTFILFLHGGPGGNASLPSFMPVSKELEKDFAFAYWDQRGSGLSMGNPEASTFTVEQFVDDLDLVVETIRLRYHNPRIVFYGISWGGALGSAYLSTKNYQEKVDGFICMDSGHNLVEGLPKSVEFVEAYAQKQIDQNVDKAYWTEARDWCASKPNMTVKENYFKYDAYLSNTNAYRKDPNQKVQGPEVGLRGSLNSYLSLAVFFNGQYLVPRFNILELNLSPDMAKIKIPSLVIWGRHDGVNTIEMGFDAFHSIGGPDFTDKYMVILENSAHEGYIEEQDLFIESFRRFVNSLKN</sequence>
<proteinExistence type="inferred from homology"/>
<dbReference type="Gene3D" id="3.40.50.1820">
    <property type="entry name" value="alpha/beta hydrolase"/>
    <property type="match status" value="1"/>
</dbReference>
<reference evidence="4 5" key="1">
    <citation type="submission" date="2020-08" db="EMBL/GenBank/DDBJ databases">
        <title>Croceimicrobium hydrocarbonivorans gen. nov., sp. nov., a novel marine bacterium isolated from a bacterial consortium that degrades polyethylene terephthalate.</title>
        <authorList>
            <person name="Liu R."/>
        </authorList>
    </citation>
    <scope>NUCLEOTIDE SEQUENCE [LARGE SCALE GENOMIC DNA]</scope>
    <source>
        <strain evidence="4 5">A20-9</strain>
    </source>
</reference>
<dbReference type="PANTHER" id="PTHR43798:SF33">
    <property type="entry name" value="HYDROLASE, PUTATIVE (AFU_ORTHOLOGUE AFUA_2G14860)-RELATED"/>
    <property type="match status" value="1"/>
</dbReference>